<sequence>LAECKAIINERLLTFISDDSVNILCLAVEGSQTMTNGIDEEYRPKMTNSQGQLVKKWKSSKALIVFGDSGRKPTWIHYEKMIKWNIGIHDPQRGGHLRRMKSCLSKKRVLQE</sequence>
<dbReference type="Proteomes" id="UP000031036">
    <property type="component" value="Unassembled WGS sequence"/>
</dbReference>
<proteinExistence type="predicted"/>
<feature type="non-terminal residue" evidence="1">
    <location>
        <position position="112"/>
    </location>
</feature>
<evidence type="ECO:0000313" key="1">
    <source>
        <dbReference type="EMBL" id="KHN87208.1"/>
    </source>
</evidence>
<protein>
    <submittedName>
        <fullName evidence="1">Uncharacterized protein</fullName>
    </submittedName>
</protein>
<reference evidence="1 2" key="1">
    <citation type="submission" date="2014-11" db="EMBL/GenBank/DDBJ databases">
        <title>Genetic blueprint of the zoonotic pathogen Toxocara canis.</title>
        <authorList>
            <person name="Zhu X.-Q."/>
            <person name="Korhonen P.K."/>
            <person name="Cai H."/>
            <person name="Young N.D."/>
            <person name="Nejsum P."/>
            <person name="von Samson-Himmelstjerna G."/>
            <person name="Boag P.R."/>
            <person name="Tan P."/>
            <person name="Li Q."/>
            <person name="Min J."/>
            <person name="Yang Y."/>
            <person name="Wang X."/>
            <person name="Fang X."/>
            <person name="Hall R.S."/>
            <person name="Hofmann A."/>
            <person name="Sternberg P.W."/>
            <person name="Jex A.R."/>
            <person name="Gasser R.B."/>
        </authorList>
    </citation>
    <scope>NUCLEOTIDE SEQUENCE [LARGE SCALE GENOMIC DNA]</scope>
    <source>
        <strain evidence="1">PN_DK_2014</strain>
    </source>
</reference>
<name>A0A0B2VZZ8_TOXCA</name>
<gene>
    <name evidence="1" type="ORF">Tcan_00623</name>
</gene>
<dbReference type="EMBL" id="JPKZ01000446">
    <property type="protein sequence ID" value="KHN87208.1"/>
    <property type="molecule type" value="Genomic_DNA"/>
</dbReference>
<evidence type="ECO:0000313" key="2">
    <source>
        <dbReference type="Proteomes" id="UP000031036"/>
    </source>
</evidence>
<dbReference type="AlphaFoldDB" id="A0A0B2VZZ8"/>
<keyword evidence="2" id="KW-1185">Reference proteome</keyword>
<comment type="caution">
    <text evidence="1">The sequence shown here is derived from an EMBL/GenBank/DDBJ whole genome shotgun (WGS) entry which is preliminary data.</text>
</comment>
<accession>A0A0B2VZZ8</accession>
<dbReference type="OrthoDB" id="5870116at2759"/>
<organism evidence="1 2">
    <name type="scientific">Toxocara canis</name>
    <name type="common">Canine roundworm</name>
    <dbReference type="NCBI Taxonomy" id="6265"/>
    <lineage>
        <taxon>Eukaryota</taxon>
        <taxon>Metazoa</taxon>
        <taxon>Ecdysozoa</taxon>
        <taxon>Nematoda</taxon>
        <taxon>Chromadorea</taxon>
        <taxon>Rhabditida</taxon>
        <taxon>Spirurina</taxon>
        <taxon>Ascaridomorpha</taxon>
        <taxon>Ascaridoidea</taxon>
        <taxon>Toxocaridae</taxon>
        <taxon>Toxocara</taxon>
    </lineage>
</organism>
<feature type="non-terminal residue" evidence="1">
    <location>
        <position position="1"/>
    </location>
</feature>